<comment type="caution">
    <text evidence="2">The sequence shown here is derived from an EMBL/GenBank/DDBJ whole genome shotgun (WGS) entry which is preliminary data.</text>
</comment>
<keyword evidence="3" id="KW-1185">Reference proteome</keyword>
<sequence length="212" mass="23882">MPAIRPAFTRIHPIFLRHYLFLKPSRPASKHRSMRSTGSESSSSREKEKGRGVVRGTKQNDREAKEHGHGHGWMLGGPWRHGEGPQQQKAKCYDYDDDYDYCGPCGHAEELSPPRPTPQGNHGHVTARGREYSFGGAEGNGGLTSTSRGPRIGADSRKEHLRDPLRPESNFRESQKRMGEENGGEQGKQRKKSNFIKRAMGGPQEFREQYDT</sequence>
<feature type="compositionally biased region" description="Basic and acidic residues" evidence="1">
    <location>
        <begin position="58"/>
        <end position="69"/>
    </location>
</feature>
<feature type="compositionally biased region" description="Basic and acidic residues" evidence="1">
    <location>
        <begin position="154"/>
        <end position="180"/>
    </location>
</feature>
<feature type="region of interest" description="Disordered" evidence="1">
    <location>
        <begin position="110"/>
        <end position="212"/>
    </location>
</feature>
<dbReference type="EMBL" id="QPFP01000018">
    <property type="protein sequence ID" value="TEB31684.1"/>
    <property type="molecule type" value="Genomic_DNA"/>
</dbReference>
<name>A0A4Y7TCK1_COPMI</name>
<dbReference type="AlphaFoldDB" id="A0A4Y7TCK1"/>
<evidence type="ECO:0000313" key="2">
    <source>
        <dbReference type="EMBL" id="TEB31684.1"/>
    </source>
</evidence>
<feature type="region of interest" description="Disordered" evidence="1">
    <location>
        <begin position="26"/>
        <end position="89"/>
    </location>
</feature>
<accession>A0A4Y7TCK1</accession>
<evidence type="ECO:0000256" key="1">
    <source>
        <dbReference type="SAM" id="MobiDB-lite"/>
    </source>
</evidence>
<protein>
    <submittedName>
        <fullName evidence="2">Uncharacterized protein</fullName>
    </submittedName>
</protein>
<proteinExistence type="predicted"/>
<gene>
    <name evidence="2" type="ORF">FA13DRAFT_1813878</name>
</gene>
<evidence type="ECO:0000313" key="3">
    <source>
        <dbReference type="Proteomes" id="UP000298030"/>
    </source>
</evidence>
<reference evidence="2 3" key="1">
    <citation type="journal article" date="2019" name="Nat. Ecol. Evol.">
        <title>Megaphylogeny resolves global patterns of mushroom evolution.</title>
        <authorList>
            <person name="Varga T."/>
            <person name="Krizsan K."/>
            <person name="Foldi C."/>
            <person name="Dima B."/>
            <person name="Sanchez-Garcia M."/>
            <person name="Sanchez-Ramirez S."/>
            <person name="Szollosi G.J."/>
            <person name="Szarkandi J.G."/>
            <person name="Papp V."/>
            <person name="Albert L."/>
            <person name="Andreopoulos W."/>
            <person name="Angelini C."/>
            <person name="Antonin V."/>
            <person name="Barry K.W."/>
            <person name="Bougher N.L."/>
            <person name="Buchanan P."/>
            <person name="Buyck B."/>
            <person name="Bense V."/>
            <person name="Catcheside P."/>
            <person name="Chovatia M."/>
            <person name="Cooper J."/>
            <person name="Damon W."/>
            <person name="Desjardin D."/>
            <person name="Finy P."/>
            <person name="Geml J."/>
            <person name="Haridas S."/>
            <person name="Hughes K."/>
            <person name="Justo A."/>
            <person name="Karasinski D."/>
            <person name="Kautmanova I."/>
            <person name="Kiss B."/>
            <person name="Kocsube S."/>
            <person name="Kotiranta H."/>
            <person name="LaButti K.M."/>
            <person name="Lechner B.E."/>
            <person name="Liimatainen K."/>
            <person name="Lipzen A."/>
            <person name="Lukacs Z."/>
            <person name="Mihaltcheva S."/>
            <person name="Morgado L.N."/>
            <person name="Niskanen T."/>
            <person name="Noordeloos M.E."/>
            <person name="Ohm R.A."/>
            <person name="Ortiz-Santana B."/>
            <person name="Ovrebo C."/>
            <person name="Racz N."/>
            <person name="Riley R."/>
            <person name="Savchenko A."/>
            <person name="Shiryaev A."/>
            <person name="Soop K."/>
            <person name="Spirin V."/>
            <person name="Szebenyi C."/>
            <person name="Tomsovsky M."/>
            <person name="Tulloss R.E."/>
            <person name="Uehling J."/>
            <person name="Grigoriev I.V."/>
            <person name="Vagvolgyi C."/>
            <person name="Papp T."/>
            <person name="Martin F.M."/>
            <person name="Miettinen O."/>
            <person name="Hibbett D.S."/>
            <person name="Nagy L.G."/>
        </authorList>
    </citation>
    <scope>NUCLEOTIDE SEQUENCE [LARGE SCALE GENOMIC DNA]</scope>
    <source>
        <strain evidence="2 3">FP101781</strain>
    </source>
</reference>
<dbReference type="Proteomes" id="UP000298030">
    <property type="component" value="Unassembled WGS sequence"/>
</dbReference>
<organism evidence="2 3">
    <name type="scientific">Coprinellus micaceus</name>
    <name type="common">Glistening ink-cap mushroom</name>
    <name type="synonym">Coprinus micaceus</name>
    <dbReference type="NCBI Taxonomy" id="71717"/>
    <lineage>
        <taxon>Eukaryota</taxon>
        <taxon>Fungi</taxon>
        <taxon>Dikarya</taxon>
        <taxon>Basidiomycota</taxon>
        <taxon>Agaricomycotina</taxon>
        <taxon>Agaricomycetes</taxon>
        <taxon>Agaricomycetidae</taxon>
        <taxon>Agaricales</taxon>
        <taxon>Agaricineae</taxon>
        <taxon>Psathyrellaceae</taxon>
        <taxon>Coprinellus</taxon>
    </lineage>
</organism>